<reference evidence="2 3" key="1">
    <citation type="submission" date="2018-11" db="EMBL/GenBank/DDBJ databases">
        <authorList>
            <person name="Mardanov A.V."/>
            <person name="Ravin N.V."/>
            <person name="Dedysh S.N."/>
        </authorList>
    </citation>
    <scope>NUCLEOTIDE SEQUENCE [LARGE SCALE GENOMIC DNA]</scope>
    <source>
        <strain evidence="2 3">AF10</strain>
    </source>
</reference>
<dbReference type="EMBL" id="RDSM01000001">
    <property type="protein sequence ID" value="RXH57393.1"/>
    <property type="molecule type" value="Genomic_DNA"/>
</dbReference>
<name>A0A4Q0T1E3_9BACT</name>
<gene>
    <name evidence="2" type="ORF">GRAN_0703</name>
</gene>
<comment type="caution">
    <text evidence="2">The sequence shown here is derived from an EMBL/GenBank/DDBJ whole genome shotgun (WGS) entry which is preliminary data.</text>
</comment>
<proteinExistence type="predicted"/>
<protein>
    <submittedName>
        <fullName evidence="2">Uncharacterized protein</fullName>
    </submittedName>
</protein>
<evidence type="ECO:0000313" key="2">
    <source>
        <dbReference type="EMBL" id="RXH57393.1"/>
    </source>
</evidence>
<organism evidence="2 3">
    <name type="scientific">Granulicella sibirica</name>
    <dbReference type="NCBI Taxonomy" id="2479048"/>
    <lineage>
        <taxon>Bacteria</taxon>
        <taxon>Pseudomonadati</taxon>
        <taxon>Acidobacteriota</taxon>
        <taxon>Terriglobia</taxon>
        <taxon>Terriglobales</taxon>
        <taxon>Acidobacteriaceae</taxon>
        <taxon>Granulicella</taxon>
    </lineage>
</organism>
<dbReference type="Proteomes" id="UP000289437">
    <property type="component" value="Unassembled WGS sequence"/>
</dbReference>
<evidence type="ECO:0000313" key="3">
    <source>
        <dbReference type="Proteomes" id="UP000289437"/>
    </source>
</evidence>
<feature type="transmembrane region" description="Helical" evidence="1">
    <location>
        <begin position="25"/>
        <end position="41"/>
    </location>
</feature>
<keyword evidence="1" id="KW-0472">Membrane</keyword>
<keyword evidence="3" id="KW-1185">Reference proteome</keyword>
<reference evidence="3" key="2">
    <citation type="submission" date="2019-02" db="EMBL/GenBank/DDBJ databases">
        <title>Granulicella sibirica sp. nov., a psychrotolerant acidobacterium isolated from an organic soil layer in forested tundra, West Siberia.</title>
        <authorList>
            <person name="Oshkin I.Y."/>
            <person name="Kulichevskaya I.S."/>
            <person name="Rijpstra W.I.C."/>
            <person name="Sinninghe Damste J.S."/>
            <person name="Rakitin A.L."/>
            <person name="Ravin N.V."/>
            <person name="Dedysh S.N."/>
        </authorList>
    </citation>
    <scope>NUCLEOTIDE SEQUENCE [LARGE SCALE GENOMIC DNA]</scope>
    <source>
        <strain evidence="3">AF10</strain>
    </source>
</reference>
<evidence type="ECO:0000256" key="1">
    <source>
        <dbReference type="SAM" id="Phobius"/>
    </source>
</evidence>
<accession>A0A4Q0T1E3</accession>
<keyword evidence="1" id="KW-0812">Transmembrane</keyword>
<dbReference type="AlphaFoldDB" id="A0A4Q0T1E3"/>
<keyword evidence="1" id="KW-1133">Transmembrane helix</keyword>
<sequence length="47" mass="5490">MVIALVLLGFMAVLAWQTMEPGQYRSLVWILTGFFAFRVVLQWSRSR</sequence>